<comment type="caution">
    <text evidence="1">The sequence shown here is derived from an EMBL/GenBank/DDBJ whole genome shotgun (WGS) entry which is preliminary data.</text>
</comment>
<keyword evidence="1" id="KW-0808">Transferase</keyword>
<dbReference type="EC" id="2.3.1.86" evidence="1"/>
<reference evidence="1" key="1">
    <citation type="submission" date="2022-07" db="EMBL/GenBank/DDBJ databases">
        <title>Phylogenomic reconstructions and comparative analyses of Kickxellomycotina fungi.</title>
        <authorList>
            <person name="Reynolds N.K."/>
            <person name="Stajich J.E."/>
            <person name="Barry K."/>
            <person name="Grigoriev I.V."/>
            <person name="Crous P."/>
            <person name="Smith M.E."/>
        </authorList>
    </citation>
    <scope>NUCLEOTIDE SEQUENCE</scope>
    <source>
        <strain evidence="1">BCRC 34191</strain>
    </source>
</reference>
<gene>
    <name evidence="1" type="primary">fas2_14</name>
    <name evidence="1" type="ORF">GGI18_004468</name>
</gene>
<evidence type="ECO:0000313" key="1">
    <source>
        <dbReference type="EMBL" id="KAJ2775579.1"/>
    </source>
</evidence>
<evidence type="ECO:0000313" key="2">
    <source>
        <dbReference type="Proteomes" id="UP001140066"/>
    </source>
</evidence>
<feature type="non-terminal residue" evidence="1">
    <location>
        <position position="606"/>
    </location>
</feature>
<organism evidence="1 2">
    <name type="scientific">Coemansia linderi</name>
    <dbReference type="NCBI Taxonomy" id="2663919"/>
    <lineage>
        <taxon>Eukaryota</taxon>
        <taxon>Fungi</taxon>
        <taxon>Fungi incertae sedis</taxon>
        <taxon>Zoopagomycota</taxon>
        <taxon>Kickxellomycotina</taxon>
        <taxon>Kickxellomycetes</taxon>
        <taxon>Kickxellales</taxon>
        <taxon>Kickxellaceae</taxon>
        <taxon>Coemansia</taxon>
    </lineage>
</organism>
<name>A0ACC1K859_9FUNG</name>
<dbReference type="Proteomes" id="UP001140066">
    <property type="component" value="Unassembled WGS sequence"/>
</dbReference>
<keyword evidence="2" id="KW-1185">Reference proteome</keyword>
<dbReference type="EMBL" id="JANBUK010002063">
    <property type="protein sequence ID" value="KAJ2775579.1"/>
    <property type="molecule type" value="Genomic_DNA"/>
</dbReference>
<protein>
    <submittedName>
        <fullName evidence="1">Fatty acid synthase alpha subunit Lsd1</fullName>
        <ecNumber evidence="1">2.3.1.86</ecNumber>
    </submittedName>
</protein>
<accession>A0ACC1K859</accession>
<sequence length="606" mass="66283">PSDEVLFDRDGYPLISPRNQDLLLVTVPDSNWEYTRVSADGNAIHTNPYIADIAGLPGTITHGLWTSASTRALVECYAADDDPERIRMYQTNFVGMVLPRDKLRTELFHVGMKDGRMLVKGITSKVGGGPVLECTAEIEQPATAYVFTGQGSQEVGMGMELYKQSAAARDVWNRADRFMVAKYGVSLLKIVRTNPKELAVHFGSKTGEDIRRNYMSLTKRSGSDKGKSVPLFPEITLDSYSYTYRSPTGLLNSTQFTQVALITFAMAAVADMRAKSLVQKGAVFAGHSLGEYAALSSMSGMFTLEDVLAIGFYRGMLMQSSVKRDTQGRSQYGMVAVDPSRLGSGVDESVMTLAIGTICEHRGGLLEVVNYNVRGSQYVVAGTLHQLALLRLVLDAIARQGAPADGNWELLISLIVGDVLASPVDSKPVRGRATIPLPGIDVPFHSRQLLSGVDEFRALLQGMIQPENINYPVLHLRYIPNVTAVPFEVSREYFTLVHSITQSPVAASVLDSWTDAALDSDDDIARLAATLLVELLAYQFASPVQWIDAQNVLLGKLGVHRLVEVGAASILSDMIVKTLKSEAFSSKHVEILHVDRDRDAIYYTQP</sequence>
<feature type="non-terminal residue" evidence="1">
    <location>
        <position position="1"/>
    </location>
</feature>
<keyword evidence="1" id="KW-0012">Acyltransferase</keyword>
<proteinExistence type="predicted"/>